<evidence type="ECO:0000313" key="4">
    <source>
        <dbReference type="EMBL" id="TCS93830.1"/>
    </source>
</evidence>
<name>A0A4R3L4X9_9BACL</name>
<protein>
    <recommendedName>
        <fullName evidence="2">dTDP-4-dehydrorhamnose reductase</fullName>
        <ecNumber evidence="2">1.1.1.133</ecNumber>
    </recommendedName>
</protein>
<dbReference type="PANTHER" id="PTHR10491:SF4">
    <property type="entry name" value="METHIONINE ADENOSYLTRANSFERASE 2 SUBUNIT BETA"/>
    <property type="match status" value="1"/>
</dbReference>
<dbReference type="NCBIfam" id="TIGR01214">
    <property type="entry name" value="rmlD"/>
    <property type="match status" value="1"/>
</dbReference>
<dbReference type="CDD" id="cd05254">
    <property type="entry name" value="dTDP_HR_like_SDR_e"/>
    <property type="match status" value="1"/>
</dbReference>
<organism evidence="4 5">
    <name type="scientific">Hazenella coriacea</name>
    <dbReference type="NCBI Taxonomy" id="1179467"/>
    <lineage>
        <taxon>Bacteria</taxon>
        <taxon>Bacillati</taxon>
        <taxon>Bacillota</taxon>
        <taxon>Bacilli</taxon>
        <taxon>Bacillales</taxon>
        <taxon>Thermoactinomycetaceae</taxon>
        <taxon>Hazenella</taxon>
    </lineage>
</organism>
<dbReference type="Gene3D" id="3.40.50.720">
    <property type="entry name" value="NAD(P)-binding Rossmann-like Domain"/>
    <property type="match status" value="1"/>
</dbReference>
<keyword evidence="2" id="KW-0521">NADP</keyword>
<accession>A0A4R3L4X9</accession>
<gene>
    <name evidence="4" type="ORF">EDD58_10538</name>
</gene>
<reference evidence="4 5" key="1">
    <citation type="submission" date="2019-03" db="EMBL/GenBank/DDBJ databases">
        <title>Genomic Encyclopedia of Type Strains, Phase IV (KMG-IV): sequencing the most valuable type-strain genomes for metagenomic binning, comparative biology and taxonomic classification.</title>
        <authorList>
            <person name="Goeker M."/>
        </authorList>
    </citation>
    <scope>NUCLEOTIDE SEQUENCE [LARGE SCALE GENOMIC DNA]</scope>
    <source>
        <strain evidence="4 5">DSM 45707</strain>
    </source>
</reference>
<dbReference type="EMBL" id="SMAG01000005">
    <property type="protein sequence ID" value="TCS93830.1"/>
    <property type="molecule type" value="Genomic_DNA"/>
</dbReference>
<evidence type="ECO:0000313" key="5">
    <source>
        <dbReference type="Proteomes" id="UP000294937"/>
    </source>
</evidence>
<comment type="similarity">
    <text evidence="1 2">Belongs to the dTDP-4-dehydrorhamnose reductase family.</text>
</comment>
<dbReference type="Proteomes" id="UP000294937">
    <property type="component" value="Unassembled WGS sequence"/>
</dbReference>
<keyword evidence="5" id="KW-1185">Reference proteome</keyword>
<feature type="domain" description="RmlD-like substrate binding" evidence="3">
    <location>
        <begin position="1"/>
        <end position="280"/>
    </location>
</feature>
<dbReference type="SUPFAM" id="SSF51735">
    <property type="entry name" value="NAD(P)-binding Rossmann-fold domains"/>
    <property type="match status" value="1"/>
</dbReference>
<sequence length="283" mass="32636">MKIVVTGATGQLGREMVLYFSKKDGYQVIGFPKEDWDVTQAHQAIEILDREQPDVLIHCAAFTDVDQSEENAKIAFRVNGKGSRLLATHCQQRQIRMVYISTHYVFDGQKEVGYTEEDLPNPINQYGRSKILGETWVSQLCSRHLIIRTSWLFGIHGDNFVRTILRKIKQREALSISNDRVGSPTYTRHLIQQIDRLLQTDAVGIFHITNRGSCTRYQFAKRICEMANLNYPIQPIKAKVLRQKAVRPRYSVLLSPRREELGLPELPHWKEGVQDFLKSIRSI</sequence>
<dbReference type="InterPro" id="IPR005913">
    <property type="entry name" value="dTDP_dehydrorham_reduct"/>
</dbReference>
<dbReference type="GO" id="GO:0005829">
    <property type="term" value="C:cytosol"/>
    <property type="evidence" value="ECO:0007669"/>
    <property type="project" value="TreeGrafter"/>
</dbReference>
<dbReference type="OrthoDB" id="9803892at2"/>
<comment type="pathway">
    <text evidence="2">Carbohydrate biosynthesis; dTDP-L-rhamnose biosynthesis.</text>
</comment>
<keyword evidence="2" id="KW-0560">Oxidoreductase</keyword>
<dbReference type="AlphaFoldDB" id="A0A4R3L4X9"/>
<comment type="caution">
    <text evidence="4">The sequence shown here is derived from an EMBL/GenBank/DDBJ whole genome shotgun (WGS) entry which is preliminary data.</text>
</comment>
<dbReference type="InterPro" id="IPR029903">
    <property type="entry name" value="RmlD-like-bd"/>
</dbReference>
<proteinExistence type="inferred from homology"/>
<dbReference type="InterPro" id="IPR036291">
    <property type="entry name" value="NAD(P)-bd_dom_sf"/>
</dbReference>
<dbReference type="PANTHER" id="PTHR10491">
    <property type="entry name" value="DTDP-4-DEHYDRORHAMNOSE REDUCTASE"/>
    <property type="match status" value="1"/>
</dbReference>
<evidence type="ECO:0000256" key="1">
    <source>
        <dbReference type="ARBA" id="ARBA00010944"/>
    </source>
</evidence>
<dbReference type="Gene3D" id="3.90.25.10">
    <property type="entry name" value="UDP-galactose 4-epimerase, domain 1"/>
    <property type="match status" value="1"/>
</dbReference>
<evidence type="ECO:0000259" key="3">
    <source>
        <dbReference type="Pfam" id="PF04321"/>
    </source>
</evidence>
<dbReference type="GO" id="GO:0008831">
    <property type="term" value="F:dTDP-4-dehydrorhamnose reductase activity"/>
    <property type="evidence" value="ECO:0007669"/>
    <property type="project" value="UniProtKB-EC"/>
</dbReference>
<evidence type="ECO:0000256" key="2">
    <source>
        <dbReference type="RuleBase" id="RU364082"/>
    </source>
</evidence>
<comment type="function">
    <text evidence="2">Catalyzes the reduction of dTDP-6-deoxy-L-lyxo-4-hexulose to yield dTDP-L-rhamnose.</text>
</comment>
<dbReference type="EC" id="1.1.1.133" evidence="2"/>
<dbReference type="Pfam" id="PF04321">
    <property type="entry name" value="RmlD_sub_bind"/>
    <property type="match status" value="1"/>
</dbReference>
<dbReference type="UniPathway" id="UPA00124"/>
<dbReference type="GO" id="GO:0019305">
    <property type="term" value="P:dTDP-rhamnose biosynthetic process"/>
    <property type="evidence" value="ECO:0007669"/>
    <property type="project" value="UniProtKB-UniPathway"/>
</dbReference>
<dbReference type="RefSeq" id="WP_131925125.1">
    <property type="nucleotide sequence ID" value="NZ_SMAG01000005.1"/>
</dbReference>